<feature type="region of interest" description="Disordered" evidence="1">
    <location>
        <begin position="1"/>
        <end position="27"/>
    </location>
</feature>
<dbReference type="EMBL" id="CP144700">
    <property type="protein sequence ID" value="WVZ22081.1"/>
    <property type="molecule type" value="Genomic_DNA"/>
</dbReference>
<accession>A0AAQ3SAQ8</accession>
<evidence type="ECO:0000313" key="2">
    <source>
        <dbReference type="EMBL" id="WVZ22081.1"/>
    </source>
</evidence>
<organism evidence="2 3">
    <name type="scientific">Vigna mungo</name>
    <name type="common">Black gram</name>
    <name type="synonym">Phaseolus mungo</name>
    <dbReference type="NCBI Taxonomy" id="3915"/>
    <lineage>
        <taxon>Eukaryota</taxon>
        <taxon>Viridiplantae</taxon>
        <taxon>Streptophyta</taxon>
        <taxon>Embryophyta</taxon>
        <taxon>Tracheophyta</taxon>
        <taxon>Spermatophyta</taxon>
        <taxon>Magnoliopsida</taxon>
        <taxon>eudicotyledons</taxon>
        <taxon>Gunneridae</taxon>
        <taxon>Pentapetalae</taxon>
        <taxon>rosids</taxon>
        <taxon>fabids</taxon>
        <taxon>Fabales</taxon>
        <taxon>Fabaceae</taxon>
        <taxon>Papilionoideae</taxon>
        <taxon>50 kb inversion clade</taxon>
        <taxon>NPAAA clade</taxon>
        <taxon>indigoferoid/millettioid clade</taxon>
        <taxon>Phaseoleae</taxon>
        <taxon>Vigna</taxon>
    </lineage>
</organism>
<dbReference type="AlphaFoldDB" id="A0AAQ3SAQ8"/>
<keyword evidence="3" id="KW-1185">Reference proteome</keyword>
<reference evidence="2 3" key="1">
    <citation type="journal article" date="2023" name="Life. Sci Alliance">
        <title>Evolutionary insights into 3D genome organization and epigenetic landscape of Vigna mungo.</title>
        <authorList>
            <person name="Junaid A."/>
            <person name="Singh B."/>
            <person name="Bhatia S."/>
        </authorList>
    </citation>
    <scope>NUCLEOTIDE SEQUENCE [LARGE SCALE GENOMIC DNA]</scope>
    <source>
        <strain evidence="2">Urdbean</strain>
    </source>
</reference>
<dbReference type="Proteomes" id="UP001374535">
    <property type="component" value="Chromosome 1"/>
</dbReference>
<protein>
    <submittedName>
        <fullName evidence="2">Uncharacterized protein</fullName>
    </submittedName>
</protein>
<gene>
    <name evidence="2" type="ORF">V8G54_000625</name>
</gene>
<sequence length="161" mass="17692">MRKKPSQKGHKESNSNSSSSGKEGVHYSRIGSVQSNRTNYANNGSVQNFSSRVDNCIRSSYSGMQNSALISYPSYASRMENDMKSSCMAYSRISTFSSRVDNDIKSNLSSDSYSRSYASMVDIYTRSVTSSVSGSSLGSLPAWSSQVDSCIRSRASQYGYY</sequence>
<name>A0AAQ3SAQ8_VIGMU</name>
<evidence type="ECO:0000256" key="1">
    <source>
        <dbReference type="SAM" id="MobiDB-lite"/>
    </source>
</evidence>
<evidence type="ECO:0000313" key="3">
    <source>
        <dbReference type="Proteomes" id="UP001374535"/>
    </source>
</evidence>
<proteinExistence type="predicted"/>